<reference evidence="1 2" key="1">
    <citation type="submission" date="2015-04" db="EMBL/GenBank/DDBJ databases">
        <authorList>
            <person name="Syromyatnikov M.Y."/>
            <person name="Popov V.N."/>
        </authorList>
    </citation>
    <scope>NUCLEOTIDE SEQUENCE [LARGE SCALE GENOMIC DNA]</scope>
</reference>
<dbReference type="AlphaFoldDB" id="A0A1J1I6M3"/>
<accession>A0A1J1I6M3</accession>
<gene>
    <name evidence="1" type="ORF">CLUMA_CG009402</name>
</gene>
<dbReference type="Proteomes" id="UP000183832">
    <property type="component" value="Unassembled WGS sequence"/>
</dbReference>
<organism evidence="1 2">
    <name type="scientific">Clunio marinus</name>
    <dbReference type="NCBI Taxonomy" id="568069"/>
    <lineage>
        <taxon>Eukaryota</taxon>
        <taxon>Metazoa</taxon>
        <taxon>Ecdysozoa</taxon>
        <taxon>Arthropoda</taxon>
        <taxon>Hexapoda</taxon>
        <taxon>Insecta</taxon>
        <taxon>Pterygota</taxon>
        <taxon>Neoptera</taxon>
        <taxon>Endopterygota</taxon>
        <taxon>Diptera</taxon>
        <taxon>Nematocera</taxon>
        <taxon>Chironomoidea</taxon>
        <taxon>Chironomidae</taxon>
        <taxon>Clunio</taxon>
    </lineage>
</organism>
<name>A0A1J1I6M3_9DIPT</name>
<sequence length="72" mass="8131">MSPSSGSSTIVMKKFRKSCIVVLMLESIVHVVRVGVEIPAHHFNFPIETFAIFIYMYSDGFISAENKLFSMN</sequence>
<proteinExistence type="predicted"/>
<dbReference type="EMBL" id="CVRI01000043">
    <property type="protein sequence ID" value="CRK95959.1"/>
    <property type="molecule type" value="Genomic_DNA"/>
</dbReference>
<evidence type="ECO:0000313" key="1">
    <source>
        <dbReference type="EMBL" id="CRK95959.1"/>
    </source>
</evidence>
<keyword evidence="2" id="KW-1185">Reference proteome</keyword>
<protein>
    <submittedName>
        <fullName evidence="1">CLUMA_CG009402, isoform A</fullName>
    </submittedName>
</protein>
<evidence type="ECO:0000313" key="2">
    <source>
        <dbReference type="Proteomes" id="UP000183832"/>
    </source>
</evidence>